<gene>
    <name evidence="1" type="ORF">RD2015_2232</name>
</gene>
<evidence type="ECO:0000313" key="1">
    <source>
        <dbReference type="EMBL" id="ALV06704.1"/>
    </source>
</evidence>
<dbReference type="KEGG" id="rdp:RD2015_2232"/>
<dbReference type="RefSeq" id="WP_058934942.1">
    <property type="nucleotide sequence ID" value="NZ_CP013729.1"/>
</dbReference>
<reference evidence="1 2" key="1">
    <citation type="submission" date="2015-12" db="EMBL/GenBank/DDBJ databases">
        <title>Complete genome of Roseateles depolymerans KCTC 42856.</title>
        <authorList>
            <person name="Kim K.M."/>
        </authorList>
    </citation>
    <scope>NUCLEOTIDE SEQUENCE [LARGE SCALE GENOMIC DNA]</scope>
    <source>
        <strain evidence="1 2">KCTC 42856</strain>
    </source>
</reference>
<dbReference type="STRING" id="76731.RD2015_2232"/>
<dbReference type="Proteomes" id="UP000060699">
    <property type="component" value="Chromosome"/>
</dbReference>
<evidence type="ECO:0000313" key="2">
    <source>
        <dbReference type="Proteomes" id="UP000060699"/>
    </source>
</evidence>
<name>A0A0U3NE41_9BURK</name>
<protein>
    <submittedName>
        <fullName evidence="1">Uncharacterized protein</fullName>
    </submittedName>
</protein>
<organism evidence="1 2">
    <name type="scientific">Roseateles depolymerans</name>
    <dbReference type="NCBI Taxonomy" id="76731"/>
    <lineage>
        <taxon>Bacteria</taxon>
        <taxon>Pseudomonadati</taxon>
        <taxon>Pseudomonadota</taxon>
        <taxon>Betaproteobacteria</taxon>
        <taxon>Burkholderiales</taxon>
        <taxon>Sphaerotilaceae</taxon>
        <taxon>Roseateles</taxon>
    </lineage>
</organism>
<dbReference type="EMBL" id="CP013729">
    <property type="protein sequence ID" value="ALV06704.1"/>
    <property type="molecule type" value="Genomic_DNA"/>
</dbReference>
<proteinExistence type="predicted"/>
<dbReference type="AlphaFoldDB" id="A0A0U3NE41"/>
<dbReference type="OrthoDB" id="10017284at2"/>
<sequence>MAAGIPLGAAALLGGGAALNILGQRSAQRQQRSILNQAMERNNEAQQKATSQVLDEGANYGGEKRLDAISAQQDATYNQSLNDIGMGQGGNAGVTIDTAGTDGAVSGDFLKAKADKAISEGNRITQVARELAKVRAPGQQSLQDSMRRANLSGNLASNASSNQAMARAAQLDAQSVQTPWYGQLGKLASTLGTIYAAGALGGAGAGAGGGIVNGSAVNTAVPGIGFA</sequence>
<keyword evidence="2" id="KW-1185">Reference proteome</keyword>
<accession>A0A0U3NE41</accession>